<dbReference type="GeneID" id="93619691"/>
<evidence type="ECO:0000313" key="2">
    <source>
        <dbReference type="EMBL" id="EIE88015.1"/>
    </source>
</evidence>
<sequence>MKSTALVLFTALVILKLANANVIGRFGDTPACEGKCPASYFEVNLNFPVKTDGFYE</sequence>
<feature type="signal peptide" evidence="1">
    <location>
        <begin position="1"/>
        <end position="20"/>
    </location>
</feature>
<name>I1CHT5_RHIO9</name>
<proteinExistence type="predicted"/>
<dbReference type="EMBL" id="CH476742">
    <property type="protein sequence ID" value="EIE88015.1"/>
    <property type="molecule type" value="Genomic_DNA"/>
</dbReference>
<reference evidence="2 3" key="1">
    <citation type="journal article" date="2009" name="PLoS Genet.">
        <title>Genomic analysis of the basal lineage fungus Rhizopus oryzae reveals a whole-genome duplication.</title>
        <authorList>
            <person name="Ma L.-J."/>
            <person name="Ibrahim A.S."/>
            <person name="Skory C."/>
            <person name="Grabherr M.G."/>
            <person name="Burger G."/>
            <person name="Butler M."/>
            <person name="Elias M."/>
            <person name="Idnurm A."/>
            <person name="Lang B.F."/>
            <person name="Sone T."/>
            <person name="Abe A."/>
            <person name="Calvo S.E."/>
            <person name="Corrochano L.M."/>
            <person name="Engels R."/>
            <person name="Fu J."/>
            <person name="Hansberg W."/>
            <person name="Kim J.-M."/>
            <person name="Kodira C.D."/>
            <person name="Koehrsen M.J."/>
            <person name="Liu B."/>
            <person name="Miranda-Saavedra D."/>
            <person name="O'Leary S."/>
            <person name="Ortiz-Castellanos L."/>
            <person name="Poulter R."/>
            <person name="Rodriguez-Romero J."/>
            <person name="Ruiz-Herrera J."/>
            <person name="Shen Y.-Q."/>
            <person name="Zeng Q."/>
            <person name="Galagan J."/>
            <person name="Birren B.W."/>
            <person name="Cuomo C.A."/>
            <person name="Wickes B.L."/>
        </authorList>
    </citation>
    <scope>NUCLEOTIDE SEQUENCE [LARGE SCALE GENOMIC DNA]</scope>
    <source>
        <strain evidence="3">RA 99-880 / ATCC MYA-4621 / FGSC 9543 / NRRL 43880</strain>
    </source>
</reference>
<accession>I1CHT5</accession>
<dbReference type="Proteomes" id="UP000009138">
    <property type="component" value="Unassembled WGS sequence"/>
</dbReference>
<evidence type="ECO:0000313" key="3">
    <source>
        <dbReference type="Proteomes" id="UP000009138"/>
    </source>
</evidence>
<evidence type="ECO:0000256" key="1">
    <source>
        <dbReference type="SAM" id="SignalP"/>
    </source>
</evidence>
<keyword evidence="1" id="KW-0732">Signal</keyword>
<dbReference type="InParanoid" id="I1CHT5"/>
<protein>
    <submittedName>
        <fullName evidence="2">Uncharacterized protein</fullName>
    </submittedName>
</protein>
<dbReference type="RefSeq" id="XP_067523411.1">
    <property type="nucleotide sequence ID" value="XM_067667310.1"/>
</dbReference>
<dbReference type="VEuPathDB" id="FungiDB:RO3G_12726"/>
<gene>
    <name evidence="2" type="ORF">RO3G_12726</name>
</gene>
<organism evidence="2 3">
    <name type="scientific">Rhizopus delemar (strain RA 99-880 / ATCC MYA-4621 / FGSC 9543 / NRRL 43880)</name>
    <name type="common">Mucormycosis agent</name>
    <name type="synonym">Rhizopus arrhizus var. delemar</name>
    <dbReference type="NCBI Taxonomy" id="246409"/>
    <lineage>
        <taxon>Eukaryota</taxon>
        <taxon>Fungi</taxon>
        <taxon>Fungi incertae sedis</taxon>
        <taxon>Mucoromycota</taxon>
        <taxon>Mucoromycotina</taxon>
        <taxon>Mucoromycetes</taxon>
        <taxon>Mucorales</taxon>
        <taxon>Mucorineae</taxon>
        <taxon>Rhizopodaceae</taxon>
        <taxon>Rhizopus</taxon>
    </lineage>
</organism>
<dbReference type="AlphaFoldDB" id="I1CHT5"/>
<feature type="chain" id="PRO_5003638113" evidence="1">
    <location>
        <begin position="21"/>
        <end position="56"/>
    </location>
</feature>
<keyword evidence="3" id="KW-1185">Reference proteome</keyword>